<dbReference type="FunCoup" id="A0A2P5FTU5">
    <property type="interactions" value="1616"/>
</dbReference>
<dbReference type="SUPFAM" id="SSF56112">
    <property type="entry name" value="Protein kinase-like (PK-like)"/>
    <property type="match status" value="1"/>
</dbReference>
<dbReference type="InParanoid" id="A0A2P5FTU5"/>
<protein>
    <submittedName>
        <fullName evidence="3">Tyrosine-protein kinase</fullName>
    </submittedName>
</protein>
<dbReference type="PROSITE" id="PS50011">
    <property type="entry name" value="PROTEIN_KINASE_DOM"/>
    <property type="match status" value="1"/>
</dbReference>
<feature type="compositionally biased region" description="Polar residues" evidence="1">
    <location>
        <begin position="69"/>
        <end position="81"/>
    </location>
</feature>
<feature type="region of interest" description="Disordered" evidence="1">
    <location>
        <begin position="303"/>
        <end position="347"/>
    </location>
</feature>
<dbReference type="Proteomes" id="UP000237000">
    <property type="component" value="Unassembled WGS sequence"/>
</dbReference>
<gene>
    <name evidence="3" type="ORF">TorRG33x02_029510</name>
</gene>
<dbReference type="PANTHER" id="PTHR46863">
    <property type="entry name" value="OS09G0572100 PROTEIN"/>
    <property type="match status" value="1"/>
</dbReference>
<keyword evidence="3" id="KW-0808">Transferase</keyword>
<keyword evidence="4" id="KW-1185">Reference proteome</keyword>
<feature type="domain" description="Protein kinase" evidence="2">
    <location>
        <begin position="86"/>
        <end position="479"/>
    </location>
</feature>
<evidence type="ECO:0000256" key="1">
    <source>
        <dbReference type="SAM" id="MobiDB-lite"/>
    </source>
</evidence>
<organism evidence="3 4">
    <name type="scientific">Trema orientale</name>
    <name type="common">Charcoal tree</name>
    <name type="synonym">Celtis orientalis</name>
    <dbReference type="NCBI Taxonomy" id="63057"/>
    <lineage>
        <taxon>Eukaryota</taxon>
        <taxon>Viridiplantae</taxon>
        <taxon>Streptophyta</taxon>
        <taxon>Embryophyta</taxon>
        <taxon>Tracheophyta</taxon>
        <taxon>Spermatophyta</taxon>
        <taxon>Magnoliopsida</taxon>
        <taxon>eudicotyledons</taxon>
        <taxon>Gunneridae</taxon>
        <taxon>Pentapetalae</taxon>
        <taxon>rosids</taxon>
        <taxon>fabids</taxon>
        <taxon>Rosales</taxon>
        <taxon>Cannabaceae</taxon>
        <taxon>Trema</taxon>
    </lineage>
</organism>
<dbReference type="InterPro" id="IPR000719">
    <property type="entry name" value="Prot_kinase_dom"/>
</dbReference>
<dbReference type="OrthoDB" id="4062651at2759"/>
<feature type="region of interest" description="Disordered" evidence="1">
    <location>
        <begin position="1"/>
        <end position="102"/>
    </location>
</feature>
<evidence type="ECO:0000313" key="3">
    <source>
        <dbReference type="EMBL" id="POO01197.1"/>
    </source>
</evidence>
<dbReference type="STRING" id="63057.A0A2P5FTU5"/>
<dbReference type="GO" id="GO:0004672">
    <property type="term" value="F:protein kinase activity"/>
    <property type="evidence" value="ECO:0007669"/>
    <property type="project" value="InterPro"/>
</dbReference>
<comment type="caution">
    <text evidence="3">The sequence shown here is derived from an EMBL/GenBank/DDBJ whole genome shotgun (WGS) entry which is preliminary data.</text>
</comment>
<proteinExistence type="predicted"/>
<evidence type="ECO:0000313" key="4">
    <source>
        <dbReference type="Proteomes" id="UP000237000"/>
    </source>
</evidence>
<name>A0A2P5FTU5_TREOI</name>
<dbReference type="InterPro" id="IPR001245">
    <property type="entry name" value="Ser-Thr/Tyr_kinase_cat_dom"/>
</dbReference>
<evidence type="ECO:0000259" key="2">
    <source>
        <dbReference type="PROSITE" id="PS50011"/>
    </source>
</evidence>
<dbReference type="EMBL" id="JXTC01000009">
    <property type="protein sequence ID" value="POO01197.1"/>
    <property type="molecule type" value="Genomic_DNA"/>
</dbReference>
<dbReference type="Pfam" id="PF07714">
    <property type="entry name" value="PK_Tyr_Ser-Thr"/>
    <property type="match status" value="1"/>
</dbReference>
<dbReference type="Gene3D" id="3.30.200.20">
    <property type="entry name" value="Phosphorylase Kinase, domain 1"/>
    <property type="match status" value="1"/>
</dbReference>
<feature type="compositionally biased region" description="Low complexity" evidence="1">
    <location>
        <begin position="34"/>
        <end position="62"/>
    </location>
</feature>
<dbReference type="PANTHER" id="PTHR46863:SF1">
    <property type="entry name" value="PROTEIN KINASE SUPERFAMILY PROTEIN"/>
    <property type="match status" value="1"/>
</dbReference>
<dbReference type="GO" id="GO:0005524">
    <property type="term" value="F:ATP binding"/>
    <property type="evidence" value="ECO:0007669"/>
    <property type="project" value="InterPro"/>
</dbReference>
<reference evidence="4" key="1">
    <citation type="submission" date="2016-06" db="EMBL/GenBank/DDBJ databases">
        <title>Parallel loss of symbiosis genes in relatives of nitrogen-fixing non-legume Parasponia.</title>
        <authorList>
            <person name="Van Velzen R."/>
            <person name="Holmer R."/>
            <person name="Bu F."/>
            <person name="Rutten L."/>
            <person name="Van Zeijl A."/>
            <person name="Liu W."/>
            <person name="Santuari L."/>
            <person name="Cao Q."/>
            <person name="Sharma T."/>
            <person name="Shen D."/>
            <person name="Roswanjaya Y."/>
            <person name="Wardhani T."/>
            <person name="Kalhor M.S."/>
            <person name="Jansen J."/>
            <person name="Van den Hoogen J."/>
            <person name="Gungor B."/>
            <person name="Hartog M."/>
            <person name="Hontelez J."/>
            <person name="Verver J."/>
            <person name="Yang W.-C."/>
            <person name="Schijlen E."/>
            <person name="Repin R."/>
            <person name="Schilthuizen M."/>
            <person name="Schranz E."/>
            <person name="Heidstra R."/>
            <person name="Miyata K."/>
            <person name="Fedorova E."/>
            <person name="Kohlen W."/>
            <person name="Bisseling T."/>
            <person name="Smit S."/>
            <person name="Geurts R."/>
        </authorList>
    </citation>
    <scope>NUCLEOTIDE SEQUENCE [LARGE SCALE GENOMIC DNA]</scope>
    <source>
        <strain evidence="4">cv. RG33-2</strain>
    </source>
</reference>
<dbReference type="Pfam" id="PF00069">
    <property type="entry name" value="Pkinase"/>
    <property type="match status" value="1"/>
</dbReference>
<dbReference type="InterPro" id="IPR011009">
    <property type="entry name" value="Kinase-like_dom_sf"/>
</dbReference>
<accession>A0A2P5FTU5</accession>
<feature type="compositionally biased region" description="Low complexity" evidence="1">
    <location>
        <begin position="1"/>
        <end position="19"/>
    </location>
</feature>
<feature type="compositionally biased region" description="Low complexity" evidence="1">
    <location>
        <begin position="82"/>
        <end position="102"/>
    </location>
</feature>
<dbReference type="AlphaFoldDB" id="A0A2P5FTU5"/>
<sequence length="501" mass="54856">MSPPTANSSPPTQTTSSSSFRMCKSKMATQAAEPSPITRPSRAPRARPTSISSDSSSSLPLSRTRRSNPTESTQSQRPPTKSISAASEASTSTTGSSGAAYISGSSYKLSTDTSISSRTSLSSLRESLPENPHIYDFKEICTATNNFLARRYSSSSSTPSWRCELRGKDVMVFQRKFRRKIGTSELRERLSVICRSHHTSVIKLLGASVSGDHIYLVYEFMTGANLADCLRNPRSPDFTVLSTWMSRMQIATDLAHGLDYIHNKTGLSINFVHNHIKSSSVVVTEPSFNSRICHFGAAQLCGESDESDDRKPSPPPPSSSTARGEITEISESGEGLETKEPSLRKSNSRRMQFEGVMGYMSPEFQSSGVPTQESDVYAFGVVLLELLSGNEPLKYRFDKSKREFVKTSLIESAMAVIDGDGGGGGGGRIRTWIDKRLKDSFPVDVAEKLTRVALDCVHVDPNKRPNMGRVAGKISKLYLDSRTWSDNLKFPTEISVSLAPR</sequence>
<dbReference type="Gene3D" id="1.10.510.10">
    <property type="entry name" value="Transferase(Phosphotransferase) domain 1"/>
    <property type="match status" value="1"/>
</dbReference>
<keyword evidence="3" id="KW-0418">Kinase</keyword>